<protein>
    <submittedName>
        <fullName evidence="1">Uncharacterized protein</fullName>
    </submittedName>
</protein>
<sequence>MWVCAGRPLTARYIFRRSWVLCRKLRVLDRGAESTIGVIDLVLRTWAEKALSASFCSHYLAVLHVTAMGMIPLLNAMDTGQVPLVLKGIMRSCAAAQLSSWLSGSLVAEFKELSRGLQTNATRGSAAE</sequence>
<dbReference type="Proteomes" id="UP000324585">
    <property type="component" value="Unassembled WGS sequence"/>
</dbReference>
<gene>
    <name evidence="1" type="ORF">FVE85_4401</name>
</gene>
<accession>A0A5J4YIV7</accession>
<dbReference type="AlphaFoldDB" id="A0A5J4YIV7"/>
<proteinExistence type="predicted"/>
<dbReference type="EMBL" id="VRMN01000019">
    <property type="protein sequence ID" value="KAA8490770.1"/>
    <property type="molecule type" value="Genomic_DNA"/>
</dbReference>
<keyword evidence="2" id="KW-1185">Reference proteome</keyword>
<name>A0A5J4YIV7_PORPP</name>
<evidence type="ECO:0000313" key="1">
    <source>
        <dbReference type="EMBL" id="KAA8490770.1"/>
    </source>
</evidence>
<comment type="caution">
    <text evidence="1">The sequence shown here is derived from an EMBL/GenBank/DDBJ whole genome shotgun (WGS) entry which is preliminary data.</text>
</comment>
<reference evidence="2" key="1">
    <citation type="journal article" date="2019" name="Nat. Commun.">
        <title>Expansion of phycobilisome linker gene families in mesophilic red algae.</title>
        <authorList>
            <person name="Lee J."/>
            <person name="Kim D."/>
            <person name="Bhattacharya D."/>
            <person name="Yoon H.S."/>
        </authorList>
    </citation>
    <scope>NUCLEOTIDE SEQUENCE [LARGE SCALE GENOMIC DNA]</scope>
    <source>
        <strain evidence="2">CCMP 1328</strain>
    </source>
</reference>
<evidence type="ECO:0000313" key="2">
    <source>
        <dbReference type="Proteomes" id="UP000324585"/>
    </source>
</evidence>
<organism evidence="1 2">
    <name type="scientific">Porphyridium purpureum</name>
    <name type="common">Red alga</name>
    <name type="synonym">Porphyridium cruentum</name>
    <dbReference type="NCBI Taxonomy" id="35688"/>
    <lineage>
        <taxon>Eukaryota</taxon>
        <taxon>Rhodophyta</taxon>
        <taxon>Bangiophyceae</taxon>
        <taxon>Porphyridiales</taxon>
        <taxon>Porphyridiaceae</taxon>
        <taxon>Porphyridium</taxon>
    </lineage>
</organism>